<feature type="active site" evidence="6">
    <location>
        <position position="93"/>
    </location>
</feature>
<dbReference type="Pfam" id="PF17763">
    <property type="entry name" value="Asparaginase_C"/>
    <property type="match status" value="1"/>
</dbReference>
<dbReference type="CDD" id="cd08964">
    <property type="entry name" value="L-asparaginase_II"/>
    <property type="match status" value="1"/>
</dbReference>
<dbReference type="AlphaFoldDB" id="A0A5C0B068"/>
<dbReference type="InterPro" id="IPR037152">
    <property type="entry name" value="L-asparaginase_N_sf"/>
</dbReference>
<dbReference type="SMART" id="SM00870">
    <property type="entry name" value="Asparaginase"/>
    <property type="match status" value="1"/>
</dbReference>
<gene>
    <name evidence="10" type="ORF">FXN63_09345</name>
</gene>
<organism evidence="10 11">
    <name type="scientific">Pigmentiphaga aceris</name>
    <dbReference type="NCBI Taxonomy" id="1940612"/>
    <lineage>
        <taxon>Bacteria</taxon>
        <taxon>Pseudomonadati</taxon>
        <taxon>Pseudomonadota</taxon>
        <taxon>Betaproteobacteria</taxon>
        <taxon>Burkholderiales</taxon>
        <taxon>Alcaligenaceae</taxon>
        <taxon>Pigmentiphaga</taxon>
    </lineage>
</organism>
<dbReference type="PIRSF" id="PIRSF001220">
    <property type="entry name" value="L-ASNase_gatD"/>
    <property type="match status" value="1"/>
</dbReference>
<dbReference type="InterPro" id="IPR036152">
    <property type="entry name" value="Asp/glu_Ase-like_sf"/>
</dbReference>
<evidence type="ECO:0000256" key="7">
    <source>
        <dbReference type="RuleBase" id="RU004456"/>
    </source>
</evidence>
<evidence type="ECO:0000256" key="2">
    <source>
        <dbReference type="ARBA" id="ARBA00022801"/>
    </source>
</evidence>
<accession>A0A5C0B068</accession>
<dbReference type="Gene3D" id="3.40.50.40">
    <property type="match status" value="1"/>
</dbReference>
<dbReference type="InterPro" id="IPR027474">
    <property type="entry name" value="L-asparaginase_N"/>
</dbReference>
<dbReference type="RefSeq" id="WP_148814400.1">
    <property type="nucleotide sequence ID" value="NZ_CP043046.1"/>
</dbReference>
<dbReference type="PANTHER" id="PTHR11707:SF28">
    <property type="entry name" value="60 KDA LYSOPHOSPHOLIPASE"/>
    <property type="match status" value="1"/>
</dbReference>
<evidence type="ECO:0000313" key="11">
    <source>
        <dbReference type="Proteomes" id="UP000325161"/>
    </source>
</evidence>
<evidence type="ECO:0000259" key="8">
    <source>
        <dbReference type="Pfam" id="PF00710"/>
    </source>
</evidence>
<proteinExistence type="inferred from homology"/>
<feature type="active site" description="O-isoaspartyl threonine intermediate" evidence="3">
    <location>
        <position position="13"/>
    </location>
</feature>
<dbReference type="NCBIfam" id="TIGR00520">
    <property type="entry name" value="asnASE_II"/>
    <property type="match status" value="1"/>
</dbReference>
<feature type="domain" description="L-asparaginase N-terminal" evidence="8">
    <location>
        <begin position="6"/>
        <end position="192"/>
    </location>
</feature>
<dbReference type="InterPro" id="IPR040919">
    <property type="entry name" value="Asparaginase_C"/>
</dbReference>
<comment type="similarity">
    <text evidence="1 7">Belongs to the asparaginase 1 family.</text>
</comment>
<feature type="domain" description="Asparaginase/glutaminase C-terminal" evidence="9">
    <location>
        <begin position="214"/>
        <end position="319"/>
    </location>
</feature>
<dbReference type="Gene3D" id="3.40.50.1170">
    <property type="entry name" value="L-asparaginase, N-terminal domain"/>
    <property type="match status" value="1"/>
</dbReference>
<evidence type="ECO:0000313" key="10">
    <source>
        <dbReference type="EMBL" id="QEI06017.1"/>
    </source>
</evidence>
<dbReference type="InterPro" id="IPR027473">
    <property type="entry name" value="L-asparaginase_C"/>
</dbReference>
<name>A0A5C0B068_9BURK</name>
<dbReference type="InterPro" id="IPR027475">
    <property type="entry name" value="Asparaginase/glutaminase_AS2"/>
</dbReference>
<dbReference type="GO" id="GO:0004067">
    <property type="term" value="F:asparaginase activity"/>
    <property type="evidence" value="ECO:0007669"/>
    <property type="project" value="UniProtKB-UniRule"/>
</dbReference>
<dbReference type="PROSITE" id="PS00144">
    <property type="entry name" value="ASN_GLN_ASE_1"/>
    <property type="match status" value="1"/>
</dbReference>
<sequence>MPVSLRVLATGGTIAGVASSSASSTDYQPAALGIDTLLDAVPALRDVAQVDGRQIAAIDSRNASPEFWKVVGRAVQDALDDPAIDGVVVTHGTDTVEETAWYLHLTLKSNKPVVMVAAMRPASSLSADGPLNLLNAARVAADPRAAGRGVMLVLNHQIFGARGTRKTHTMRPDAFSSVDGVLGQVHDEVIDWTIRSEYPHTMATPFSIDTPLVDVEILMAYTGASPALIDAVRTSGAGGLIWAGSGNGSASDDALVGLRRAASAGLVVVRASRTGDGPVHKQENDVPEAERLLNAGTLNPIQARILLMLALGHGMSAAEAFTKF</sequence>
<dbReference type="PIRSF" id="PIRSF500176">
    <property type="entry name" value="L_ASNase"/>
    <property type="match status" value="1"/>
</dbReference>
<dbReference type="InterPro" id="IPR006034">
    <property type="entry name" value="Asparaginase/glutaminase-like"/>
</dbReference>
<dbReference type="InterPro" id="IPR004550">
    <property type="entry name" value="AsnASE_II"/>
</dbReference>
<protein>
    <submittedName>
        <fullName evidence="10">Asparaginase</fullName>
    </submittedName>
</protein>
<evidence type="ECO:0000256" key="3">
    <source>
        <dbReference type="PIRSR" id="PIRSR001220-1"/>
    </source>
</evidence>
<dbReference type="InterPro" id="IPR020827">
    <property type="entry name" value="Asparaginase/glutaminase_AS1"/>
</dbReference>
<keyword evidence="11" id="KW-1185">Reference proteome</keyword>
<dbReference type="OrthoDB" id="9788068at2"/>
<evidence type="ECO:0000256" key="5">
    <source>
        <dbReference type="PROSITE-ProRule" id="PRU10099"/>
    </source>
</evidence>
<dbReference type="Pfam" id="PF00710">
    <property type="entry name" value="Asparaginase"/>
    <property type="match status" value="1"/>
</dbReference>
<dbReference type="KEGG" id="pacr:FXN63_09345"/>
<feature type="binding site" evidence="4">
    <location>
        <begin position="93"/>
        <end position="94"/>
    </location>
    <ligand>
        <name>substrate</name>
    </ligand>
</feature>
<dbReference type="Proteomes" id="UP000325161">
    <property type="component" value="Chromosome"/>
</dbReference>
<dbReference type="PROSITE" id="PS51732">
    <property type="entry name" value="ASN_GLN_ASE_3"/>
    <property type="match status" value="1"/>
</dbReference>
<keyword evidence="2" id="KW-0378">Hydrolase</keyword>
<dbReference type="PROSITE" id="PS00917">
    <property type="entry name" value="ASN_GLN_ASE_2"/>
    <property type="match status" value="1"/>
</dbReference>
<dbReference type="SUPFAM" id="SSF53774">
    <property type="entry name" value="Glutaminase/Asparaginase"/>
    <property type="match status" value="1"/>
</dbReference>
<evidence type="ECO:0000256" key="6">
    <source>
        <dbReference type="PROSITE-ProRule" id="PRU10100"/>
    </source>
</evidence>
<dbReference type="EMBL" id="CP043046">
    <property type="protein sequence ID" value="QEI06017.1"/>
    <property type="molecule type" value="Genomic_DNA"/>
</dbReference>
<reference evidence="10 11" key="1">
    <citation type="submission" date="2019-08" db="EMBL/GenBank/DDBJ databases">
        <title>Amphibian skin-associated Pigmentiphaga: genome sequence and occurrence across geography and hosts.</title>
        <authorList>
            <person name="Bletz M.C."/>
            <person name="Bunk B."/>
            <person name="Sproeer C."/>
            <person name="Biwer P."/>
            <person name="Reiter S."/>
            <person name="Rabemananjara F.C.E."/>
            <person name="Schulz S."/>
            <person name="Overmann J."/>
            <person name="Vences M."/>
        </authorList>
    </citation>
    <scope>NUCLEOTIDE SEQUENCE [LARGE SCALE GENOMIC DNA]</scope>
    <source>
        <strain evidence="10 11">Mada1488</strain>
    </source>
</reference>
<evidence type="ECO:0000259" key="9">
    <source>
        <dbReference type="Pfam" id="PF17763"/>
    </source>
</evidence>
<dbReference type="PRINTS" id="PR00139">
    <property type="entry name" value="ASNGLNASE"/>
</dbReference>
<evidence type="ECO:0000256" key="4">
    <source>
        <dbReference type="PIRSR" id="PIRSR001220-2"/>
    </source>
</evidence>
<dbReference type="GO" id="GO:0006528">
    <property type="term" value="P:asparagine metabolic process"/>
    <property type="evidence" value="ECO:0007669"/>
    <property type="project" value="InterPro"/>
</dbReference>
<feature type="active site" evidence="5">
    <location>
        <position position="13"/>
    </location>
</feature>
<dbReference type="PANTHER" id="PTHR11707">
    <property type="entry name" value="L-ASPARAGINASE"/>
    <property type="match status" value="1"/>
</dbReference>
<feature type="binding site" evidence="4">
    <location>
        <position position="60"/>
    </location>
    <ligand>
        <name>substrate</name>
    </ligand>
</feature>
<evidence type="ECO:0000256" key="1">
    <source>
        <dbReference type="ARBA" id="ARBA00010518"/>
    </source>
</evidence>
<dbReference type="FunFam" id="3.40.50.1170:FF:000001">
    <property type="entry name" value="L-asparaginase 2"/>
    <property type="match status" value="1"/>
</dbReference>